<protein>
    <submittedName>
        <fullName evidence="2">Uncharacterized protein</fullName>
    </submittedName>
</protein>
<sequence length="81" mass="7377">GGAGGAGGTQTAGNAAGGAGAGGTGGAGGTNTVNAGTFNMSNTMTTVGQSAAGIMTVSQNNGFSSLIQQSVNVQANLSVGR</sequence>
<feature type="compositionally biased region" description="Gly residues" evidence="1">
    <location>
        <begin position="1"/>
        <end position="29"/>
    </location>
</feature>
<accession>A0A7X4HF15</accession>
<gene>
    <name evidence="2" type="ORF">GTP77_22120</name>
</gene>
<dbReference type="AlphaFoldDB" id="A0A7X4HF15"/>
<dbReference type="EMBL" id="WWCU01000030">
    <property type="protein sequence ID" value="MYN10021.1"/>
    <property type="molecule type" value="Genomic_DNA"/>
</dbReference>
<evidence type="ECO:0000313" key="2">
    <source>
        <dbReference type="EMBL" id="MYN10021.1"/>
    </source>
</evidence>
<name>A0A7X4HF15_9BURK</name>
<evidence type="ECO:0000313" key="3">
    <source>
        <dbReference type="Proteomes" id="UP000450676"/>
    </source>
</evidence>
<evidence type="ECO:0000256" key="1">
    <source>
        <dbReference type="SAM" id="MobiDB-lite"/>
    </source>
</evidence>
<proteinExistence type="predicted"/>
<feature type="region of interest" description="Disordered" evidence="1">
    <location>
        <begin position="1"/>
        <end position="38"/>
    </location>
</feature>
<dbReference type="Proteomes" id="UP000450676">
    <property type="component" value="Unassembled WGS sequence"/>
</dbReference>
<comment type="caution">
    <text evidence="2">The sequence shown here is derived from an EMBL/GenBank/DDBJ whole genome shotgun (WGS) entry which is preliminary data.</text>
</comment>
<feature type="non-terminal residue" evidence="2">
    <location>
        <position position="1"/>
    </location>
</feature>
<reference evidence="2 3" key="1">
    <citation type="submission" date="2019-12" db="EMBL/GenBank/DDBJ databases">
        <title>Novel species isolated from a subtropical stream in China.</title>
        <authorList>
            <person name="Lu H."/>
        </authorList>
    </citation>
    <scope>NUCLEOTIDE SEQUENCE [LARGE SCALE GENOMIC DNA]</scope>
    <source>
        <strain evidence="2 3">FT127W</strain>
    </source>
</reference>
<organism evidence="2 3">
    <name type="scientific">Pseudoduganella aquatica</name>
    <dbReference type="NCBI Taxonomy" id="2660641"/>
    <lineage>
        <taxon>Bacteria</taxon>
        <taxon>Pseudomonadati</taxon>
        <taxon>Pseudomonadota</taxon>
        <taxon>Betaproteobacteria</taxon>
        <taxon>Burkholderiales</taxon>
        <taxon>Oxalobacteraceae</taxon>
        <taxon>Telluria group</taxon>
        <taxon>Pseudoduganella</taxon>
    </lineage>
</organism>
<keyword evidence="3" id="KW-1185">Reference proteome</keyword>